<dbReference type="InterPro" id="IPR032807">
    <property type="entry name" value="GNVR"/>
</dbReference>
<keyword evidence="7" id="KW-0547">Nucleotide-binding</keyword>
<evidence type="ECO:0000256" key="10">
    <source>
        <dbReference type="ARBA" id="ARBA00022989"/>
    </source>
</evidence>
<keyword evidence="20" id="KW-1185">Reference proteome</keyword>
<accession>A0A095SFW4</accession>
<evidence type="ECO:0000256" key="15">
    <source>
        <dbReference type="SAM" id="Phobius"/>
    </source>
</evidence>
<keyword evidence="12" id="KW-0829">Tyrosine-protein kinase</keyword>
<dbReference type="SUPFAM" id="SSF52540">
    <property type="entry name" value="P-loop containing nucleoside triphosphate hydrolases"/>
    <property type="match status" value="1"/>
</dbReference>
<evidence type="ECO:0000256" key="9">
    <source>
        <dbReference type="ARBA" id="ARBA00022840"/>
    </source>
</evidence>
<evidence type="ECO:0000256" key="6">
    <source>
        <dbReference type="ARBA" id="ARBA00022692"/>
    </source>
</evidence>
<evidence type="ECO:0000313" key="19">
    <source>
        <dbReference type="EMBL" id="KGD63491.1"/>
    </source>
</evidence>
<dbReference type="GO" id="GO:0005524">
    <property type="term" value="F:ATP binding"/>
    <property type="evidence" value="ECO:0007669"/>
    <property type="project" value="UniProtKB-KW"/>
</dbReference>
<evidence type="ECO:0000256" key="3">
    <source>
        <dbReference type="ARBA" id="ARBA00022475"/>
    </source>
</evidence>
<keyword evidence="6 15" id="KW-0812">Transmembrane</keyword>
<proteinExistence type="inferred from homology"/>
<evidence type="ECO:0000256" key="5">
    <source>
        <dbReference type="ARBA" id="ARBA00022679"/>
    </source>
</evidence>
<dbReference type="InterPro" id="IPR025669">
    <property type="entry name" value="AAA_dom"/>
</dbReference>
<evidence type="ECO:0000256" key="2">
    <source>
        <dbReference type="ARBA" id="ARBA00008883"/>
    </source>
</evidence>
<name>A0A095SFW4_9GAMM</name>
<comment type="subcellular location">
    <subcellularLocation>
        <location evidence="1">Cell inner membrane</location>
        <topology evidence="1">Multi-pass membrane protein</topology>
    </subcellularLocation>
</comment>
<dbReference type="eggNOG" id="COG3206">
    <property type="taxonomic scope" value="Bacteria"/>
</dbReference>
<keyword evidence="9" id="KW-0067">ATP-binding</keyword>
<dbReference type="eggNOG" id="COG0489">
    <property type="taxonomic scope" value="Bacteria"/>
</dbReference>
<keyword evidence="10 15" id="KW-1133">Transmembrane helix</keyword>
<evidence type="ECO:0000256" key="12">
    <source>
        <dbReference type="ARBA" id="ARBA00023137"/>
    </source>
</evidence>
<evidence type="ECO:0000256" key="4">
    <source>
        <dbReference type="ARBA" id="ARBA00022519"/>
    </source>
</evidence>
<dbReference type="GO" id="GO:0005886">
    <property type="term" value="C:plasma membrane"/>
    <property type="evidence" value="ECO:0007669"/>
    <property type="project" value="UniProtKB-SubCell"/>
</dbReference>
<evidence type="ECO:0000256" key="8">
    <source>
        <dbReference type="ARBA" id="ARBA00022777"/>
    </source>
</evidence>
<dbReference type="NCBIfam" id="TIGR01007">
    <property type="entry name" value="eps_fam"/>
    <property type="match status" value="1"/>
</dbReference>
<dbReference type="InterPro" id="IPR027417">
    <property type="entry name" value="P-loop_NTPase"/>
</dbReference>
<dbReference type="Pfam" id="PF02706">
    <property type="entry name" value="Wzz"/>
    <property type="match status" value="1"/>
</dbReference>
<dbReference type="EMBL" id="ARXV01000017">
    <property type="protein sequence ID" value="KGD63491.1"/>
    <property type="molecule type" value="Genomic_DNA"/>
</dbReference>
<dbReference type="Pfam" id="PF13614">
    <property type="entry name" value="AAA_31"/>
    <property type="match status" value="1"/>
</dbReference>
<evidence type="ECO:0000256" key="14">
    <source>
        <dbReference type="SAM" id="Coils"/>
    </source>
</evidence>
<dbReference type="PANTHER" id="PTHR32309:SF32">
    <property type="entry name" value="TYROSINE-PROTEIN KINASE ETK-RELATED"/>
    <property type="match status" value="1"/>
</dbReference>
<keyword evidence="5" id="KW-0808">Transferase</keyword>
<evidence type="ECO:0000313" key="20">
    <source>
        <dbReference type="Proteomes" id="UP000029444"/>
    </source>
</evidence>
<dbReference type="RefSeq" id="WP_035234609.1">
    <property type="nucleotide sequence ID" value="NZ_ARXV01000017.1"/>
</dbReference>
<dbReference type="CDD" id="cd05387">
    <property type="entry name" value="BY-kinase"/>
    <property type="match status" value="1"/>
</dbReference>
<evidence type="ECO:0000259" key="16">
    <source>
        <dbReference type="Pfam" id="PF02706"/>
    </source>
</evidence>
<evidence type="ECO:0000256" key="13">
    <source>
        <dbReference type="ARBA" id="ARBA00053015"/>
    </source>
</evidence>
<feature type="domain" description="AAA" evidence="17">
    <location>
        <begin position="558"/>
        <end position="671"/>
    </location>
</feature>
<dbReference type="Gene3D" id="3.40.50.300">
    <property type="entry name" value="P-loop containing nucleotide triphosphate hydrolases"/>
    <property type="match status" value="1"/>
</dbReference>
<dbReference type="PANTHER" id="PTHR32309">
    <property type="entry name" value="TYROSINE-PROTEIN KINASE"/>
    <property type="match status" value="1"/>
</dbReference>
<feature type="coiled-coil region" evidence="14">
    <location>
        <begin position="283"/>
        <end position="310"/>
    </location>
</feature>
<dbReference type="Proteomes" id="UP000029444">
    <property type="component" value="Unassembled WGS sequence"/>
</dbReference>
<reference evidence="19 20" key="1">
    <citation type="submission" date="2012-09" db="EMBL/GenBank/DDBJ databases">
        <title>Genome Sequence of alkane-degrading Bacterium Alcanivorax sp. 19-m-6.</title>
        <authorList>
            <person name="Lai Q."/>
            <person name="Shao Z."/>
        </authorList>
    </citation>
    <scope>NUCLEOTIDE SEQUENCE [LARGE SCALE GENOMIC DNA]</scope>
    <source>
        <strain evidence="19 20">19-m-6</strain>
    </source>
</reference>
<feature type="transmembrane region" description="Helical" evidence="15">
    <location>
        <begin position="34"/>
        <end position="58"/>
    </location>
</feature>
<dbReference type="PATRIC" id="fig|1177154.3.peg.3340"/>
<dbReference type="GO" id="GO:0004713">
    <property type="term" value="F:protein tyrosine kinase activity"/>
    <property type="evidence" value="ECO:0007669"/>
    <property type="project" value="UniProtKB-KW"/>
</dbReference>
<keyword evidence="11 15" id="KW-0472">Membrane</keyword>
<evidence type="ECO:0000259" key="18">
    <source>
        <dbReference type="Pfam" id="PF13807"/>
    </source>
</evidence>
<feature type="domain" description="Polysaccharide chain length determinant N-terminal" evidence="16">
    <location>
        <begin position="18"/>
        <end position="109"/>
    </location>
</feature>
<gene>
    <name evidence="19" type="ORF">Y5S_03300</name>
</gene>
<dbReference type="AlphaFoldDB" id="A0A095SFW4"/>
<keyword evidence="4" id="KW-0997">Cell inner membrane</keyword>
<comment type="similarity">
    <text evidence="2">Belongs to the etk/wzc family.</text>
</comment>
<dbReference type="Pfam" id="PF13807">
    <property type="entry name" value="GNVR"/>
    <property type="match status" value="1"/>
</dbReference>
<evidence type="ECO:0000256" key="7">
    <source>
        <dbReference type="ARBA" id="ARBA00022741"/>
    </source>
</evidence>
<sequence length="738" mass="81299">MVDNSLEKNRQIHNGAHDDIDFGYLFGLLLDNKLLIISTAFLALMLGALYGMLATPIYKGDTLLQIEKKSSGVPGLSELNQIFDQEPSASAEIEILRSRMVLGEVIEQLNMDIQIAPTRLPIIGRFVAPEPAAAFLPRPLFAGYRDSETFVSVALFILPERLEGREFILREEKGNPALYLDESLVATGPASEAIVSEDGSIRLELNEWEYGNEPLSLRKVPGVVAINSLRRSLAIREVGKTGMLSLEMTGPNKGRIKAILDAISQSYLQQNVKRRSAEAENSLEFLGDQLPKIKDKLTEFEEKLNAYRLKSESVDLSIETKSVLEQTVSIEAKINDLKGKESEIATRFTKEHPAYQSLLRQKASLAEQKRALDNQIKTLPKTQQEILRLMRDVEVTQQIYVGLLNKVQELRILKAGTVGSVRIIDEALVQPSAIKPKKTLVALIAGVLGAMSAAGIVLVRALLNKGIESPDKLEEQGVAVYATVPLSDKQVKANRLSSLKQRRTRKSKDSFAPIALLAQEDPTDLAIEALRSLRTSLHFAMMDADNKVLMITGPSPEVGKSFVSANLGAVLAQTGKRVLVIDADMRKGHLHRYFKSASTPGLSSYLSGQSSMEDIIQASGVDKLDFISRGKAPPNPSELLMHDRFRVLVDSLSEEYDLILVDTPPILAVTDAAIVGQLAGSSLLVTRFGLNSVKEVDAALTRFAQNRVEIKGAILNCMERRATNEYGYYAYEYGRSQD</sequence>
<keyword evidence="3" id="KW-1003">Cell membrane</keyword>
<dbReference type="OrthoDB" id="9775724at2"/>
<keyword evidence="14" id="KW-0175">Coiled coil</keyword>
<dbReference type="GO" id="GO:0042802">
    <property type="term" value="F:identical protein binding"/>
    <property type="evidence" value="ECO:0007669"/>
    <property type="project" value="UniProtKB-ARBA"/>
</dbReference>
<evidence type="ECO:0000259" key="17">
    <source>
        <dbReference type="Pfam" id="PF13614"/>
    </source>
</evidence>
<dbReference type="InterPro" id="IPR003856">
    <property type="entry name" value="LPS_length_determ_N"/>
</dbReference>
<dbReference type="FunFam" id="3.40.50.300:FF:000527">
    <property type="entry name" value="Tyrosine-protein kinase etk"/>
    <property type="match status" value="1"/>
</dbReference>
<organism evidence="19 20">
    <name type="scientific">Alcanivorax nanhaiticus</name>
    <dbReference type="NCBI Taxonomy" id="1177154"/>
    <lineage>
        <taxon>Bacteria</taxon>
        <taxon>Pseudomonadati</taxon>
        <taxon>Pseudomonadota</taxon>
        <taxon>Gammaproteobacteria</taxon>
        <taxon>Oceanospirillales</taxon>
        <taxon>Alcanivoracaceae</taxon>
        <taxon>Alcanivorax</taxon>
    </lineage>
</organism>
<comment type="catalytic activity">
    <reaction evidence="13">
        <text>L-tyrosyl-[protein] + ATP = O-phospho-L-tyrosyl-[protein] + ADP + H(+)</text>
        <dbReference type="Rhea" id="RHEA:10596"/>
        <dbReference type="Rhea" id="RHEA-COMP:10136"/>
        <dbReference type="Rhea" id="RHEA-COMP:20101"/>
        <dbReference type="ChEBI" id="CHEBI:15378"/>
        <dbReference type="ChEBI" id="CHEBI:30616"/>
        <dbReference type="ChEBI" id="CHEBI:46858"/>
        <dbReference type="ChEBI" id="CHEBI:61978"/>
        <dbReference type="ChEBI" id="CHEBI:456216"/>
    </reaction>
</comment>
<comment type="caution">
    <text evidence="19">The sequence shown here is derived from an EMBL/GenBank/DDBJ whole genome shotgun (WGS) entry which is preliminary data.</text>
</comment>
<feature type="domain" description="Tyrosine-protein kinase G-rich" evidence="18">
    <location>
        <begin position="381"/>
        <end position="461"/>
    </location>
</feature>
<protein>
    <submittedName>
        <fullName evidence="19">Tyrosine-protein kinase</fullName>
    </submittedName>
</protein>
<dbReference type="STRING" id="1177154.Y5S_03300"/>
<evidence type="ECO:0000256" key="11">
    <source>
        <dbReference type="ARBA" id="ARBA00023136"/>
    </source>
</evidence>
<keyword evidence="8 19" id="KW-0418">Kinase</keyword>
<dbReference type="InterPro" id="IPR050445">
    <property type="entry name" value="Bact_polysacc_biosynth/exp"/>
</dbReference>
<evidence type="ECO:0000256" key="1">
    <source>
        <dbReference type="ARBA" id="ARBA00004429"/>
    </source>
</evidence>
<dbReference type="InterPro" id="IPR005702">
    <property type="entry name" value="Wzc-like_C"/>
</dbReference>